<evidence type="ECO:0000256" key="1">
    <source>
        <dbReference type="ARBA" id="ARBA00022435"/>
    </source>
</evidence>
<dbReference type="InterPro" id="IPR046854">
    <property type="entry name" value="AceK_regulatory"/>
</dbReference>
<keyword evidence="15" id="KW-1185">Reference proteome</keyword>
<evidence type="ECO:0000259" key="12">
    <source>
        <dbReference type="Pfam" id="PF06315"/>
    </source>
</evidence>
<dbReference type="GO" id="GO:0006099">
    <property type="term" value="P:tricarboxylic acid cycle"/>
    <property type="evidence" value="ECO:0007669"/>
    <property type="project" value="UniProtKB-UniRule"/>
</dbReference>
<dbReference type="GO" id="GO:0008772">
    <property type="term" value="F:[isocitrate dehydrogenase (NADP+)] kinase activity"/>
    <property type="evidence" value="ECO:0007669"/>
    <property type="project" value="UniProtKB-UniRule"/>
</dbReference>
<dbReference type="EMBL" id="AAOW01000025">
    <property type="protein sequence ID" value="EAR60063.1"/>
    <property type="molecule type" value="Genomic_DNA"/>
</dbReference>
<evidence type="ECO:0000259" key="13">
    <source>
        <dbReference type="Pfam" id="PF20423"/>
    </source>
</evidence>
<dbReference type="RefSeq" id="WP_007023020.1">
    <property type="nucleotide sequence ID" value="NZ_CH724128.1"/>
</dbReference>
<dbReference type="GO" id="GO:0006006">
    <property type="term" value="P:glucose metabolic process"/>
    <property type="evidence" value="ECO:0007669"/>
    <property type="project" value="InterPro"/>
</dbReference>
<dbReference type="NCBIfam" id="NF002804">
    <property type="entry name" value="PRK02946.1"/>
    <property type="match status" value="1"/>
</dbReference>
<dbReference type="InterPro" id="IPR046855">
    <property type="entry name" value="AceK_kinase"/>
</dbReference>
<comment type="caution">
    <text evidence="14">The sequence shown here is derived from an EMBL/GenBank/DDBJ whole genome shotgun (WGS) entry which is preliminary data.</text>
</comment>
<keyword evidence="9 11" id="KW-0067">ATP-binding</keyword>
<dbReference type="HAMAP" id="MF_00747">
    <property type="entry name" value="AceK"/>
    <property type="match status" value="1"/>
</dbReference>
<accession>A0A7U8C224</accession>
<dbReference type="PANTHER" id="PTHR39559">
    <property type="match status" value="1"/>
</dbReference>
<dbReference type="AlphaFoldDB" id="A0A7U8C224"/>
<keyword evidence="6 11" id="KW-0547">Nucleotide-binding</keyword>
<dbReference type="Proteomes" id="UP000002171">
    <property type="component" value="Unassembled WGS sequence"/>
</dbReference>
<comment type="similarity">
    <text evidence="11">Belongs to the AceK family.</text>
</comment>
<dbReference type="GO" id="GO:0005524">
    <property type="term" value="F:ATP binding"/>
    <property type="evidence" value="ECO:0007669"/>
    <property type="project" value="UniProtKB-UniRule"/>
</dbReference>
<evidence type="ECO:0000256" key="11">
    <source>
        <dbReference type="HAMAP-Rule" id="MF_00747"/>
    </source>
</evidence>
<keyword evidence="7 11" id="KW-0418">Kinase</keyword>
<keyword evidence="5 11" id="KW-0808">Transferase</keyword>
<feature type="binding site" evidence="11">
    <location>
        <begin position="316"/>
        <end position="322"/>
    </location>
    <ligand>
        <name>ATP</name>
        <dbReference type="ChEBI" id="CHEBI:30616"/>
    </ligand>
</feature>
<keyword evidence="10 11" id="KW-0904">Protein phosphatase</keyword>
<evidence type="ECO:0000256" key="7">
    <source>
        <dbReference type="ARBA" id="ARBA00022777"/>
    </source>
</evidence>
<feature type="active site" evidence="11">
    <location>
        <position position="372"/>
    </location>
</feature>
<evidence type="ECO:0000256" key="4">
    <source>
        <dbReference type="ARBA" id="ARBA00022532"/>
    </source>
</evidence>
<evidence type="ECO:0000256" key="3">
    <source>
        <dbReference type="ARBA" id="ARBA00022527"/>
    </source>
</evidence>
<evidence type="ECO:0000256" key="8">
    <source>
        <dbReference type="ARBA" id="ARBA00022801"/>
    </source>
</evidence>
<feature type="domain" description="Isocitrate dehydrogenase kinase/phosphatase (AceK) kinase" evidence="12">
    <location>
        <begin position="311"/>
        <end position="569"/>
    </location>
</feature>
<feature type="domain" description="Isocitrate dehydrogenase kinase/phosphatase (AceK) regulatory" evidence="13">
    <location>
        <begin position="10"/>
        <end position="309"/>
    </location>
</feature>
<dbReference type="PIRSF" id="PIRSF000719">
    <property type="entry name" value="AceK"/>
    <property type="match status" value="1"/>
</dbReference>
<dbReference type="GO" id="GO:0016208">
    <property type="term" value="F:AMP binding"/>
    <property type="evidence" value="ECO:0007669"/>
    <property type="project" value="TreeGrafter"/>
</dbReference>
<dbReference type="EC" id="2.7.11.5" evidence="11"/>
<keyword evidence="2 11" id="KW-0963">Cytoplasm</keyword>
<dbReference type="OrthoDB" id="5287793at2"/>
<reference evidence="14 15" key="1">
    <citation type="submission" date="2006-02" db="EMBL/GenBank/DDBJ databases">
        <authorList>
            <person name="Pinhassi J."/>
            <person name="Pedros-Alio C."/>
            <person name="Ferriera S."/>
            <person name="Johnson J."/>
            <person name="Kravitz S."/>
            <person name="Halpern A."/>
            <person name="Remington K."/>
            <person name="Beeson K."/>
            <person name="Tran B."/>
            <person name="Rogers Y.-H."/>
            <person name="Friedman R."/>
            <person name="Venter J.C."/>
        </authorList>
    </citation>
    <scope>NUCLEOTIDE SEQUENCE [LARGE SCALE GENOMIC DNA]</scope>
    <source>
        <strain evidence="14 15">MED92</strain>
    </source>
</reference>
<dbReference type="InterPro" id="IPR010452">
    <property type="entry name" value="Isocitrate_DH_AceK"/>
</dbReference>
<keyword evidence="4 11" id="KW-0816">Tricarboxylic acid cycle</keyword>
<keyword evidence="8 11" id="KW-0378">Hydrolase</keyword>
<proteinExistence type="inferred from homology"/>
<evidence type="ECO:0000256" key="9">
    <source>
        <dbReference type="ARBA" id="ARBA00022840"/>
    </source>
</evidence>
<dbReference type="EC" id="3.1.3.-" evidence="11"/>
<comment type="catalytic activity">
    <reaction evidence="11">
        <text>L-seryl-[isocitrate dehydrogenase] + ATP = O-phospho-L-seryl-[isocitrate dehydrogenase] + ADP + H(+)</text>
        <dbReference type="Rhea" id="RHEA:43540"/>
        <dbReference type="Rhea" id="RHEA-COMP:10605"/>
        <dbReference type="Rhea" id="RHEA-COMP:10606"/>
        <dbReference type="ChEBI" id="CHEBI:15378"/>
        <dbReference type="ChEBI" id="CHEBI:29999"/>
        <dbReference type="ChEBI" id="CHEBI:30616"/>
        <dbReference type="ChEBI" id="CHEBI:83421"/>
        <dbReference type="ChEBI" id="CHEBI:456216"/>
        <dbReference type="EC" id="2.7.11.5"/>
    </reaction>
</comment>
<evidence type="ECO:0000313" key="15">
    <source>
        <dbReference type="Proteomes" id="UP000002171"/>
    </source>
</evidence>
<dbReference type="GO" id="GO:0006097">
    <property type="term" value="P:glyoxylate cycle"/>
    <property type="evidence" value="ECO:0007669"/>
    <property type="project" value="UniProtKB-UniRule"/>
</dbReference>
<organism evidence="14 15">
    <name type="scientific">Neptuniibacter caesariensis</name>
    <dbReference type="NCBI Taxonomy" id="207954"/>
    <lineage>
        <taxon>Bacteria</taxon>
        <taxon>Pseudomonadati</taxon>
        <taxon>Pseudomonadota</taxon>
        <taxon>Gammaproteobacteria</taxon>
        <taxon>Oceanospirillales</taxon>
        <taxon>Oceanospirillaceae</taxon>
        <taxon>Neptuniibacter</taxon>
    </lineage>
</organism>
<evidence type="ECO:0000256" key="10">
    <source>
        <dbReference type="ARBA" id="ARBA00022912"/>
    </source>
</evidence>
<evidence type="ECO:0000313" key="14">
    <source>
        <dbReference type="EMBL" id="EAR60063.1"/>
    </source>
</evidence>
<dbReference type="GO" id="GO:0004721">
    <property type="term" value="F:phosphoprotein phosphatase activity"/>
    <property type="evidence" value="ECO:0007669"/>
    <property type="project" value="UniProtKB-KW"/>
</dbReference>
<name>A0A7U8C224_NEPCE</name>
<comment type="subcellular location">
    <subcellularLocation>
        <location evidence="11">Cytoplasm</location>
    </subcellularLocation>
</comment>
<dbReference type="Pfam" id="PF06315">
    <property type="entry name" value="AceK_kinase"/>
    <property type="match status" value="1"/>
</dbReference>
<gene>
    <name evidence="11 14" type="primary">aceK</name>
    <name evidence="14" type="ORF">MED92_00835</name>
</gene>
<sequence>MRRQTYQRIAAQVMVFFAEYRLSFQEITDCAQSYFESANWREIQTLSSERIDLYEEMVEEAAAALEQQLGDSIYQPLLWHQAKSYYSKLIKQRTDPELAETFYNSVYCRLFQHHLIDSENMFIESTRTGKEISSGDSIYSTYSTDDSGLVQLLGRMLDEVPLNLAWEHKRRDIRNLIVFMRDNAALDVLGQLESIDLVNRVFFRNKAAYLVGRLKLEKGSQPFVLPVLNNDDGGLYIDTALTHEDDVSIVFSFTRSYFLVEVDVPSEFVSFLHSLIPEKSRAELYSSIGFYKQGKAEFYRSLQGHLKATDDQFVIAPGIRGMVMSVFTLPSYPVVFKIIKDRFSSSKNVTREVVKQKYQLVKKHDRVGRMADTQEFTNFSFPRERFSDHLLEELKEVAGSSIYISGNEVVIRHLWTERYMTPLNMYIDSLVMEEDLEGLRHVIDEYGKAIKQLAAANIFAGDMLFKNFGVTRHGRVVFYDYDEILYLTDCNFREVPKPIYPEQELASEPWYSVAENDVFPEEFAMLTACHQKIRAIFNELHGDLLSVPFWKQAQDNVRSGVIVDVFPYRGEQRFNQLKLS</sequence>
<dbReference type="PANTHER" id="PTHR39559:SF1">
    <property type="entry name" value="ISOCITRATE DEHYDROGENASE KINASE_PHOSPHATASE"/>
    <property type="match status" value="1"/>
</dbReference>
<dbReference type="Pfam" id="PF20423">
    <property type="entry name" value="AceK_regulatory"/>
    <property type="match status" value="1"/>
</dbReference>
<dbReference type="GO" id="GO:0004674">
    <property type="term" value="F:protein serine/threonine kinase activity"/>
    <property type="evidence" value="ECO:0007669"/>
    <property type="project" value="UniProtKB-KW"/>
</dbReference>
<evidence type="ECO:0000256" key="5">
    <source>
        <dbReference type="ARBA" id="ARBA00022679"/>
    </source>
</evidence>
<keyword evidence="3 11" id="KW-0723">Serine/threonine-protein kinase</keyword>
<feature type="binding site" evidence="11">
    <location>
        <position position="337"/>
    </location>
    <ligand>
        <name>ATP</name>
        <dbReference type="ChEBI" id="CHEBI:30616"/>
    </ligand>
</feature>
<protein>
    <recommendedName>
        <fullName evidence="11">Isocitrate dehydrogenase kinase/phosphatase</fullName>
        <shortName evidence="11">IDH kinase/phosphatase</shortName>
        <shortName evidence="11">IDHK/P</shortName>
        <ecNumber evidence="11">2.7.11.5</ecNumber>
        <ecNumber evidence="11">3.1.3.-</ecNumber>
    </recommendedName>
</protein>
<comment type="function">
    <text evidence="11">Bifunctional enzyme which can phosphorylate or dephosphorylate isocitrate dehydrogenase (IDH) on a specific serine residue. This is a regulatory mechanism which enables bacteria to bypass the Krebs cycle via the glyoxylate shunt in response to the source of carbon. When bacteria are grown on glucose, IDH is fully active and unphosphorylated, but when grown on acetate or ethanol, the activity of IDH declines drastically concomitant with its phosphorylation.</text>
</comment>
<evidence type="ECO:0000256" key="6">
    <source>
        <dbReference type="ARBA" id="ARBA00022741"/>
    </source>
</evidence>
<evidence type="ECO:0000256" key="2">
    <source>
        <dbReference type="ARBA" id="ARBA00022490"/>
    </source>
</evidence>
<keyword evidence="1 11" id="KW-0329">Glyoxylate bypass</keyword>
<dbReference type="GO" id="GO:0005737">
    <property type="term" value="C:cytoplasm"/>
    <property type="evidence" value="ECO:0007669"/>
    <property type="project" value="UniProtKB-SubCell"/>
</dbReference>